<evidence type="ECO:0000313" key="3">
    <source>
        <dbReference type="EMBL" id="JAS71480.1"/>
    </source>
</evidence>
<feature type="compositionally biased region" description="Polar residues" evidence="2">
    <location>
        <begin position="266"/>
        <end position="300"/>
    </location>
</feature>
<organism evidence="3">
    <name type="scientific">Homalodisca liturata</name>
    <dbReference type="NCBI Taxonomy" id="320908"/>
    <lineage>
        <taxon>Eukaryota</taxon>
        <taxon>Metazoa</taxon>
        <taxon>Ecdysozoa</taxon>
        <taxon>Arthropoda</taxon>
        <taxon>Hexapoda</taxon>
        <taxon>Insecta</taxon>
        <taxon>Pterygota</taxon>
        <taxon>Neoptera</taxon>
        <taxon>Paraneoptera</taxon>
        <taxon>Hemiptera</taxon>
        <taxon>Auchenorrhyncha</taxon>
        <taxon>Membracoidea</taxon>
        <taxon>Cicadellidae</taxon>
        <taxon>Cicadellinae</taxon>
        <taxon>Proconiini</taxon>
        <taxon>Homalodisca</taxon>
    </lineage>
</organism>
<evidence type="ECO:0008006" key="4">
    <source>
        <dbReference type="Google" id="ProtNLM"/>
    </source>
</evidence>
<dbReference type="AlphaFoldDB" id="A0A1B6H9X1"/>
<reference evidence="3" key="1">
    <citation type="submission" date="2015-11" db="EMBL/GenBank/DDBJ databases">
        <title>De novo transcriptome assembly of four potential Pierce s Disease insect vectors from Arizona vineyards.</title>
        <authorList>
            <person name="Tassone E.E."/>
        </authorList>
    </citation>
    <scope>NUCLEOTIDE SEQUENCE</scope>
</reference>
<feature type="compositionally biased region" description="Polar residues" evidence="2">
    <location>
        <begin position="222"/>
        <end position="250"/>
    </location>
</feature>
<feature type="compositionally biased region" description="Basic and acidic residues" evidence="2">
    <location>
        <begin position="255"/>
        <end position="264"/>
    </location>
</feature>
<feature type="compositionally biased region" description="Low complexity" evidence="2">
    <location>
        <begin position="335"/>
        <end position="347"/>
    </location>
</feature>
<accession>A0A1B6H9X1</accession>
<feature type="compositionally biased region" description="Acidic residues" evidence="2">
    <location>
        <begin position="351"/>
        <end position="360"/>
    </location>
</feature>
<feature type="region of interest" description="Disordered" evidence="2">
    <location>
        <begin position="211"/>
        <end position="387"/>
    </location>
</feature>
<dbReference type="InterPro" id="IPR015267">
    <property type="entry name" value="PPP4R2"/>
</dbReference>
<name>A0A1B6H9X1_9HEMI</name>
<dbReference type="Pfam" id="PF09184">
    <property type="entry name" value="PPP4R2"/>
    <property type="match status" value="1"/>
</dbReference>
<comment type="similarity">
    <text evidence="1">Belongs to the PPP4R2 family.</text>
</comment>
<dbReference type="PANTHER" id="PTHR16487:SF0">
    <property type="entry name" value="PROTEIN PHOSPHATASE 4 REGULATORY SUBUNIT 2-RELATED"/>
    <property type="match status" value="1"/>
</dbReference>
<feature type="compositionally biased region" description="Low complexity" evidence="2">
    <location>
        <begin position="374"/>
        <end position="387"/>
    </location>
</feature>
<evidence type="ECO:0000256" key="1">
    <source>
        <dbReference type="ARBA" id="ARBA00009207"/>
    </source>
</evidence>
<dbReference type="PANTHER" id="PTHR16487">
    <property type="entry name" value="PPP4R2-RELATED PROTEIN"/>
    <property type="match status" value="1"/>
</dbReference>
<protein>
    <recommendedName>
        <fullName evidence="4">Serine/threonine-protein phosphatase 4 regulatory subunit 2</fullName>
    </recommendedName>
</protein>
<sequence>MENAEEVMQLLEEFSKIKPKEIPPELDDYLGYVAKTGDPVYQWSLIKNLFREKLLSVITDFYESTLTVELPPCPNVEPFNYERMKTSLLERFDTFSSAPFTVQRICELLTNPRKEYNRADKYMRAIEKNILVVSTREPGTGKRCLECDSQSEAVLNGIPEVKLNESDGSLVHVPTDLPYLGAPPASNDVTVETTETNVTVSERVVLDINGESTNKIFKPNNDKQWTSQGPASTAQEQSNSKPETNANVTITIVDKFPEDKDCNISDRPSWSSCYNNSRTASPKNVEGDSSSDTFTQNSESILPDSIDSSQEDAEVQPTVRQENDDVENNSDENEVSSTPVEESTEVPIIQEVDEPADSEAEATNSSILLESESDVNSSNDNEINSSDRVIVQTDESKLITISEVTAKKIR</sequence>
<dbReference type="GO" id="GO:0005737">
    <property type="term" value="C:cytoplasm"/>
    <property type="evidence" value="ECO:0007669"/>
    <property type="project" value="TreeGrafter"/>
</dbReference>
<feature type="compositionally biased region" description="Acidic residues" evidence="2">
    <location>
        <begin position="324"/>
        <end position="334"/>
    </location>
</feature>
<dbReference type="GO" id="GO:0019888">
    <property type="term" value="F:protein phosphatase regulator activity"/>
    <property type="evidence" value="ECO:0007669"/>
    <property type="project" value="InterPro"/>
</dbReference>
<gene>
    <name evidence="3" type="ORF">g.34651</name>
</gene>
<dbReference type="EMBL" id="GECU01036226">
    <property type="protein sequence ID" value="JAS71480.1"/>
    <property type="molecule type" value="Transcribed_RNA"/>
</dbReference>
<dbReference type="GO" id="GO:0005634">
    <property type="term" value="C:nucleus"/>
    <property type="evidence" value="ECO:0007669"/>
    <property type="project" value="TreeGrafter"/>
</dbReference>
<evidence type="ECO:0000256" key="2">
    <source>
        <dbReference type="SAM" id="MobiDB-lite"/>
    </source>
</evidence>
<proteinExistence type="inferred from homology"/>
<dbReference type="GO" id="GO:0030289">
    <property type="term" value="C:protein phosphatase 4 complex"/>
    <property type="evidence" value="ECO:0007669"/>
    <property type="project" value="InterPro"/>
</dbReference>